<evidence type="ECO:0000256" key="5">
    <source>
        <dbReference type="SAM" id="MobiDB-lite"/>
    </source>
</evidence>
<dbReference type="Gene3D" id="2.130.10.10">
    <property type="entry name" value="YVTN repeat-like/Quinoprotein amine dehydrogenase"/>
    <property type="match status" value="5"/>
</dbReference>
<dbReference type="PROSITE" id="PS50082">
    <property type="entry name" value="WD_REPEATS_2"/>
    <property type="match status" value="7"/>
</dbReference>
<dbReference type="InterPro" id="IPR019775">
    <property type="entry name" value="WD40_repeat_CS"/>
</dbReference>
<dbReference type="InterPro" id="IPR015943">
    <property type="entry name" value="WD40/YVTN_repeat-like_dom_sf"/>
</dbReference>
<dbReference type="AlphaFoldDB" id="A0A0B2WU77"/>
<dbReference type="Proteomes" id="UP000030816">
    <property type="component" value="Unassembled WGS sequence"/>
</dbReference>
<dbReference type="FunFam" id="2.130.10.10:FF:001884">
    <property type="entry name" value="WD domain-containing protein"/>
    <property type="match status" value="1"/>
</dbReference>
<feature type="compositionally biased region" description="Basic residues" evidence="5">
    <location>
        <begin position="317"/>
        <end position="326"/>
    </location>
</feature>
<dbReference type="InterPro" id="IPR001680">
    <property type="entry name" value="WD40_rpt"/>
</dbReference>
<evidence type="ECO:0000256" key="2">
    <source>
        <dbReference type="ARBA" id="ARBA00022737"/>
    </source>
</evidence>
<dbReference type="PANTHER" id="PTHR19853:SF0">
    <property type="entry name" value="WD REPEAT-CONTAINING PROTEIN 3"/>
    <property type="match status" value="1"/>
</dbReference>
<dbReference type="Pfam" id="PF25172">
    <property type="entry name" value="Beta-prop_WDR3_2nd"/>
    <property type="match status" value="1"/>
</dbReference>
<dbReference type="GeneID" id="63740219"/>
<evidence type="ECO:0000313" key="7">
    <source>
        <dbReference type="EMBL" id="KHN96475.1"/>
    </source>
</evidence>
<feature type="repeat" description="WD" evidence="4">
    <location>
        <begin position="183"/>
        <end position="210"/>
    </location>
</feature>
<feature type="repeat" description="WD" evidence="4">
    <location>
        <begin position="504"/>
        <end position="535"/>
    </location>
</feature>
<accession>A0A0B2WU77</accession>
<dbReference type="STRING" id="1081103.A0A0B2WU77"/>
<dbReference type="InterPro" id="IPR036322">
    <property type="entry name" value="WD40_repeat_dom_sf"/>
</dbReference>
<dbReference type="GO" id="GO:0030515">
    <property type="term" value="F:snoRNA binding"/>
    <property type="evidence" value="ECO:0007669"/>
    <property type="project" value="TreeGrafter"/>
</dbReference>
<dbReference type="InterPro" id="IPR020472">
    <property type="entry name" value="WD40_PAC1"/>
</dbReference>
<evidence type="ECO:0000259" key="6">
    <source>
        <dbReference type="Pfam" id="PF04003"/>
    </source>
</evidence>
<gene>
    <name evidence="7" type="ORF">MAM_05764</name>
</gene>
<dbReference type="FunFam" id="2.130.10.10:FF:000755">
    <property type="entry name" value="WD repeat-containing protein 3"/>
    <property type="match status" value="1"/>
</dbReference>
<dbReference type="PANTHER" id="PTHR19853">
    <property type="entry name" value="WD REPEAT CONTAINING PROTEIN 3 WDR3"/>
    <property type="match status" value="1"/>
</dbReference>
<dbReference type="GO" id="GO:0032040">
    <property type="term" value="C:small-subunit processome"/>
    <property type="evidence" value="ECO:0007669"/>
    <property type="project" value="TreeGrafter"/>
</dbReference>
<dbReference type="InterPro" id="IPR007148">
    <property type="entry name" value="SSU_processome_Utp12"/>
</dbReference>
<feature type="repeat" description="WD" evidence="4">
    <location>
        <begin position="423"/>
        <end position="463"/>
    </location>
</feature>
<dbReference type="InterPro" id="IPR051570">
    <property type="entry name" value="TBC1_cilium_biogenesis"/>
</dbReference>
<proteinExistence type="inferred from homology"/>
<dbReference type="OrthoDB" id="407922at2759"/>
<feature type="domain" description="Small-subunit processome Utp12" evidence="6">
    <location>
        <begin position="827"/>
        <end position="927"/>
    </location>
</feature>
<dbReference type="SUPFAM" id="SSF117289">
    <property type="entry name" value="Nucleoporin domain"/>
    <property type="match status" value="1"/>
</dbReference>
<keyword evidence="8" id="KW-1185">Reference proteome</keyword>
<dbReference type="GO" id="GO:0030490">
    <property type="term" value="P:maturation of SSU-rRNA"/>
    <property type="evidence" value="ECO:0007669"/>
    <property type="project" value="TreeGrafter"/>
</dbReference>
<feature type="repeat" description="WD" evidence="4">
    <location>
        <begin position="645"/>
        <end position="691"/>
    </location>
</feature>
<dbReference type="GO" id="GO:0034388">
    <property type="term" value="C:Pwp2p-containing subcomplex of 90S preribosome"/>
    <property type="evidence" value="ECO:0007669"/>
    <property type="project" value="TreeGrafter"/>
</dbReference>
<feature type="repeat" description="WD" evidence="4">
    <location>
        <begin position="106"/>
        <end position="139"/>
    </location>
</feature>
<evidence type="ECO:0000256" key="1">
    <source>
        <dbReference type="ARBA" id="ARBA00022574"/>
    </source>
</evidence>
<protein>
    <submittedName>
        <fullName evidence="7">WD domain-containing protein</fullName>
    </submittedName>
</protein>
<sequence length="962" mass="107393">MVKSYLKYEHARSFGVITTNTSNIVWAAKDRSGSGAGQAVVAANEEVFCWDIKKGELIGRWRDERCAFPVTAIAQSKADKDVYAVGYEDGSIRLWDSKISTVIVSFNGHKSAITNLAFDKSGVRLASGSKDTDVIIWDLVAEVGQFRLRGHKDKVTGLHFIEPRLFLENGDGSEPMVLDDEKPSDGFLLTTGKDSLLKLWDLSSRHCVETHISQTNGECWALGVSPDLSGCITAGNDGEMKVWSINVEGLAASTRRVDASPANHYIHDRGILHRQSKDRAIEIVFHPQRDYFAVHGSEKSVDVWRIKCEAEIKRSLARKRQRRRQKQKEDKVQDHDAENGGEANEDASKADVGDVFVQYVIVRTGGKARSVDWAASGKEKDLHLLVSTTNNQLEYYSISHKEKIERKKKDDIPDYARGLTVEIPGHRADIRALCLSSDDKMLASAANGSLKIWNIKTQACIRSFECGYALCCAFLPGDKVVVVGTKSGELQLFDVASASLIDNVQAHEGAIWSLNVHPDGRSAVSGSADKTAKFWGFKIVQEEVLGTKRTTPKLKLVQSRTLKVPDDILSLKFSPDAKLLAVALLDNTVKVFFVDSLKLYLNLYGHKLPVLSMDISYDSKLIVTSSADKNIRIWGLDFGDCHKALFGHQDSILQVAFVPHNSDGNGHHFFSSSKDRTIRYWDGDKFEQIQRLDGHHGEIWTIAIGHSGNFLVSAGHDKSIRVWRETDEQIFLEEEREKEMEELYESTLTASLENDPDAEDENVELAAATKQTTETLMAGERIQEALEMGMADLNLMSEYEEAKLTNPHAPPPQRNPVFVALGNISAEDHVMSVLQRIKASALHDALLVLPFATVPVLFTFLDIFATRSINIPLTCRVLFFMLKSHHKQIVASRTLKPMLDGMRTNLRAALKKQKDEMGFNLAALKVVDMRLRDKSIKNYVDETWEDERAESSAKKRAFVHVA</sequence>
<name>A0A0B2WU77_METAS</name>
<organism evidence="7 8">
    <name type="scientific">Metarhizium album (strain ARSEF 1941)</name>
    <dbReference type="NCBI Taxonomy" id="1081103"/>
    <lineage>
        <taxon>Eukaryota</taxon>
        <taxon>Fungi</taxon>
        <taxon>Dikarya</taxon>
        <taxon>Ascomycota</taxon>
        <taxon>Pezizomycotina</taxon>
        <taxon>Sordariomycetes</taxon>
        <taxon>Hypocreomycetidae</taxon>
        <taxon>Hypocreales</taxon>
        <taxon>Clavicipitaceae</taxon>
        <taxon>Metarhizium</taxon>
    </lineage>
</organism>
<dbReference type="RefSeq" id="XP_040677541.1">
    <property type="nucleotide sequence ID" value="XM_040824562.1"/>
</dbReference>
<dbReference type="Pfam" id="PF04003">
    <property type="entry name" value="Utp12"/>
    <property type="match status" value="1"/>
</dbReference>
<comment type="similarity">
    <text evidence="3">Belongs to the WD repeat WDR3/UTP12 family.</text>
</comment>
<keyword evidence="2" id="KW-0677">Repeat</keyword>
<evidence type="ECO:0000313" key="8">
    <source>
        <dbReference type="Proteomes" id="UP000030816"/>
    </source>
</evidence>
<evidence type="ECO:0000256" key="4">
    <source>
        <dbReference type="PROSITE-ProRule" id="PRU00221"/>
    </source>
</evidence>
<feature type="repeat" description="WD" evidence="4">
    <location>
        <begin position="603"/>
        <end position="644"/>
    </location>
</feature>
<dbReference type="SMART" id="SM00320">
    <property type="entry name" value="WD40"/>
    <property type="match status" value="11"/>
</dbReference>
<dbReference type="Pfam" id="PF25173">
    <property type="entry name" value="Beta-prop_WDR3_1st"/>
    <property type="match status" value="1"/>
</dbReference>
<dbReference type="HOGENOM" id="CLU_005318_0_1_1"/>
<dbReference type="SUPFAM" id="SSF50978">
    <property type="entry name" value="WD40 repeat-like"/>
    <property type="match status" value="1"/>
</dbReference>
<reference evidence="7 8" key="1">
    <citation type="journal article" date="2014" name="Proc. Natl. Acad. Sci. U.S.A.">
        <title>Trajectory and genomic determinants of fungal-pathogen speciation and host adaptation.</title>
        <authorList>
            <person name="Hu X."/>
            <person name="Xiao G."/>
            <person name="Zheng P."/>
            <person name="Shang Y."/>
            <person name="Su Y."/>
            <person name="Zhang X."/>
            <person name="Liu X."/>
            <person name="Zhan S."/>
            <person name="St Leger R.J."/>
            <person name="Wang C."/>
        </authorList>
    </citation>
    <scope>NUCLEOTIDE SEQUENCE [LARGE SCALE GENOMIC DNA]</scope>
    <source>
        <strain evidence="7 8">ARSEF 1941</strain>
    </source>
</reference>
<dbReference type="PROSITE" id="PS50294">
    <property type="entry name" value="WD_REPEATS_REGION"/>
    <property type="match status" value="5"/>
</dbReference>
<dbReference type="EMBL" id="AZHE01000015">
    <property type="protein sequence ID" value="KHN96475.1"/>
    <property type="molecule type" value="Genomic_DNA"/>
</dbReference>
<comment type="caution">
    <text evidence="7">The sequence shown here is derived from an EMBL/GenBank/DDBJ whole genome shotgun (WGS) entry which is preliminary data.</text>
</comment>
<keyword evidence="1 4" id="KW-0853">WD repeat</keyword>
<feature type="repeat" description="WD" evidence="4">
    <location>
        <begin position="692"/>
        <end position="723"/>
    </location>
</feature>
<dbReference type="PRINTS" id="PR00320">
    <property type="entry name" value="GPROTEINBRPT"/>
</dbReference>
<feature type="compositionally biased region" description="Basic and acidic residues" evidence="5">
    <location>
        <begin position="327"/>
        <end position="338"/>
    </location>
</feature>
<evidence type="ECO:0000256" key="3">
    <source>
        <dbReference type="ARBA" id="ARBA00038229"/>
    </source>
</evidence>
<dbReference type="CDD" id="cd00200">
    <property type="entry name" value="WD40"/>
    <property type="match status" value="1"/>
</dbReference>
<dbReference type="PROSITE" id="PS00678">
    <property type="entry name" value="WD_REPEATS_1"/>
    <property type="match status" value="2"/>
</dbReference>
<feature type="region of interest" description="Disordered" evidence="5">
    <location>
        <begin position="317"/>
        <end position="347"/>
    </location>
</feature>